<comment type="caution">
    <text evidence="4">The sequence shown here is derived from an EMBL/GenBank/DDBJ whole genome shotgun (WGS) entry which is preliminary data.</text>
</comment>
<name>A0ABR4H6L4_9EURO</name>
<keyword evidence="5" id="KW-1185">Reference proteome</keyword>
<dbReference type="PROSITE" id="PS50088">
    <property type="entry name" value="ANK_REPEAT"/>
    <property type="match status" value="2"/>
</dbReference>
<evidence type="ECO:0000256" key="3">
    <source>
        <dbReference type="PROSITE-ProRule" id="PRU00023"/>
    </source>
</evidence>
<dbReference type="PANTHER" id="PTHR24198:SF165">
    <property type="entry name" value="ANKYRIN REPEAT-CONTAINING PROTEIN-RELATED"/>
    <property type="match status" value="1"/>
</dbReference>
<dbReference type="PRINTS" id="PR01415">
    <property type="entry name" value="ANKYRIN"/>
</dbReference>
<dbReference type="PROSITE" id="PS50297">
    <property type="entry name" value="ANK_REP_REGION"/>
    <property type="match status" value="1"/>
</dbReference>
<accession>A0ABR4H6L4</accession>
<dbReference type="Gene3D" id="1.25.40.20">
    <property type="entry name" value="Ankyrin repeat-containing domain"/>
    <property type="match status" value="1"/>
</dbReference>
<dbReference type="SUPFAM" id="SSF48403">
    <property type="entry name" value="Ankyrin repeat"/>
    <property type="match status" value="1"/>
</dbReference>
<gene>
    <name evidence="4" type="ORF">BJX63DRAFT_402281</name>
</gene>
<dbReference type="Pfam" id="PF12796">
    <property type="entry name" value="Ank_2"/>
    <property type="match status" value="2"/>
</dbReference>
<evidence type="ECO:0000256" key="1">
    <source>
        <dbReference type="ARBA" id="ARBA00022737"/>
    </source>
</evidence>
<feature type="repeat" description="ANK" evidence="3">
    <location>
        <begin position="229"/>
        <end position="261"/>
    </location>
</feature>
<dbReference type="SMART" id="SM00248">
    <property type="entry name" value="ANK"/>
    <property type="match status" value="6"/>
</dbReference>
<evidence type="ECO:0000313" key="5">
    <source>
        <dbReference type="Proteomes" id="UP001610334"/>
    </source>
</evidence>
<dbReference type="InterPro" id="IPR036770">
    <property type="entry name" value="Ankyrin_rpt-contain_sf"/>
</dbReference>
<reference evidence="4 5" key="1">
    <citation type="submission" date="2024-07" db="EMBL/GenBank/DDBJ databases">
        <title>Section-level genome sequencing and comparative genomics of Aspergillus sections Usti and Cavernicolus.</title>
        <authorList>
            <consortium name="Lawrence Berkeley National Laboratory"/>
            <person name="Nybo J.L."/>
            <person name="Vesth T.C."/>
            <person name="Theobald S."/>
            <person name="Frisvad J.C."/>
            <person name="Larsen T.O."/>
            <person name="Kjaerboelling I."/>
            <person name="Rothschild-Mancinelli K."/>
            <person name="Lyhne E.K."/>
            <person name="Kogle M.E."/>
            <person name="Barry K."/>
            <person name="Clum A."/>
            <person name="Na H."/>
            <person name="Ledsgaard L."/>
            <person name="Lin J."/>
            <person name="Lipzen A."/>
            <person name="Kuo A."/>
            <person name="Riley R."/>
            <person name="Mondo S."/>
            <person name="Labutti K."/>
            <person name="Haridas S."/>
            <person name="Pangalinan J."/>
            <person name="Salamov A.A."/>
            <person name="Simmons B.A."/>
            <person name="Magnuson J.K."/>
            <person name="Chen J."/>
            <person name="Drula E."/>
            <person name="Henrissat B."/>
            <person name="Wiebenga A."/>
            <person name="Lubbers R.J."/>
            <person name="Gomes A.C."/>
            <person name="Makela M.R."/>
            <person name="Stajich J."/>
            <person name="Grigoriev I.V."/>
            <person name="Mortensen U.H."/>
            <person name="De Vries R.P."/>
            <person name="Baker S.E."/>
            <person name="Andersen M.R."/>
        </authorList>
    </citation>
    <scope>NUCLEOTIDE SEQUENCE [LARGE SCALE GENOMIC DNA]</scope>
    <source>
        <strain evidence="4 5">CBS 588.65</strain>
    </source>
</reference>
<evidence type="ECO:0000256" key="2">
    <source>
        <dbReference type="ARBA" id="ARBA00023043"/>
    </source>
</evidence>
<feature type="repeat" description="ANK" evidence="3">
    <location>
        <begin position="262"/>
        <end position="297"/>
    </location>
</feature>
<keyword evidence="1" id="KW-0677">Repeat</keyword>
<dbReference type="EMBL" id="JBFXLT010000072">
    <property type="protein sequence ID" value="KAL2810433.1"/>
    <property type="molecule type" value="Genomic_DNA"/>
</dbReference>
<dbReference type="PANTHER" id="PTHR24198">
    <property type="entry name" value="ANKYRIN REPEAT AND PROTEIN KINASE DOMAIN-CONTAINING PROTEIN"/>
    <property type="match status" value="1"/>
</dbReference>
<dbReference type="InterPro" id="IPR002110">
    <property type="entry name" value="Ankyrin_rpt"/>
</dbReference>
<organism evidence="4 5">
    <name type="scientific">Aspergillus granulosus</name>
    <dbReference type="NCBI Taxonomy" id="176169"/>
    <lineage>
        <taxon>Eukaryota</taxon>
        <taxon>Fungi</taxon>
        <taxon>Dikarya</taxon>
        <taxon>Ascomycota</taxon>
        <taxon>Pezizomycotina</taxon>
        <taxon>Eurotiomycetes</taxon>
        <taxon>Eurotiomycetidae</taxon>
        <taxon>Eurotiales</taxon>
        <taxon>Aspergillaceae</taxon>
        <taxon>Aspergillus</taxon>
        <taxon>Aspergillus subgen. Nidulantes</taxon>
    </lineage>
</organism>
<evidence type="ECO:0000313" key="4">
    <source>
        <dbReference type="EMBL" id="KAL2810433.1"/>
    </source>
</evidence>
<protein>
    <submittedName>
        <fullName evidence="4">Ankyrin repeat-containing domain protein</fullName>
    </submittedName>
</protein>
<proteinExistence type="predicted"/>
<sequence>MPQIRSERSGSLLLSLPDELILLIGEELSSRSLNALIRASKRLYFALSASIYTVTLQRCDTSFIHEAVKFCARNGNLVAIKNFLAYYSPQENLTKYNWLPALEEAAKHGHDHVLRFILDLDPSYKPHSLERLMKEAATGNHVKAVETLIDAGFDVSSHRELFYCPLSQAAMAYQGDPATVRLLCDRGAYKFASDEDEEIVLHKLARIGSFDMTKFFLDLGYPVDPQNADGSTPLFLAIDAQHYSVTLLLLLRGASVSIRDGAGLNVLHRASLQRGASAASIVQLLLHHGADPNERSGTNKTPLYLATRRRGGDRDVIKALLAGGADCCAIVDENDKTTPLQNVMRQSDAGSPSHDCVGYTSWSF</sequence>
<dbReference type="Proteomes" id="UP001610334">
    <property type="component" value="Unassembled WGS sequence"/>
</dbReference>
<keyword evidence="2 3" id="KW-0040">ANK repeat</keyword>